<feature type="signal peptide" evidence="1">
    <location>
        <begin position="1"/>
        <end position="18"/>
    </location>
</feature>
<evidence type="ECO:0000313" key="3">
    <source>
        <dbReference type="Proteomes" id="UP001446871"/>
    </source>
</evidence>
<reference evidence="2 3" key="1">
    <citation type="submission" date="2023-01" db="EMBL/GenBank/DDBJ databases">
        <title>Analysis of 21 Apiospora genomes using comparative genomics revels a genus with tremendous synthesis potential of carbohydrate active enzymes and secondary metabolites.</title>
        <authorList>
            <person name="Sorensen T."/>
        </authorList>
    </citation>
    <scope>NUCLEOTIDE SEQUENCE [LARGE SCALE GENOMIC DNA]</scope>
    <source>
        <strain evidence="2 3">CBS 83171</strain>
    </source>
</reference>
<organism evidence="2 3">
    <name type="scientific">Apiospora saccharicola</name>
    <dbReference type="NCBI Taxonomy" id="335842"/>
    <lineage>
        <taxon>Eukaryota</taxon>
        <taxon>Fungi</taxon>
        <taxon>Dikarya</taxon>
        <taxon>Ascomycota</taxon>
        <taxon>Pezizomycotina</taxon>
        <taxon>Sordariomycetes</taxon>
        <taxon>Xylariomycetidae</taxon>
        <taxon>Amphisphaeriales</taxon>
        <taxon>Apiosporaceae</taxon>
        <taxon>Apiospora</taxon>
    </lineage>
</organism>
<keyword evidence="1" id="KW-0732">Signal</keyword>
<name>A0ABR1WM30_9PEZI</name>
<gene>
    <name evidence="2" type="ORF">PG996_002863</name>
</gene>
<dbReference type="Proteomes" id="UP001446871">
    <property type="component" value="Unassembled WGS sequence"/>
</dbReference>
<sequence length="124" mass="13141">MTAAALAGILAFFSGVSASPVQAPAAAVEDRSAWMFKYCSDTDLGGKCAQKTDDGNLQVCEDISALAGEPVKSIKTYDHFDCWTYANSGCKGLATRYLPGTHNNPATFKTWRCYAGSGKDQASV</sequence>
<proteinExistence type="predicted"/>
<accession>A0ABR1WM30</accession>
<keyword evidence="3" id="KW-1185">Reference proteome</keyword>
<comment type="caution">
    <text evidence="2">The sequence shown here is derived from an EMBL/GenBank/DDBJ whole genome shotgun (WGS) entry which is preliminary data.</text>
</comment>
<evidence type="ECO:0000256" key="1">
    <source>
        <dbReference type="SAM" id="SignalP"/>
    </source>
</evidence>
<protein>
    <submittedName>
        <fullName evidence="2">Uncharacterized protein</fullName>
    </submittedName>
</protein>
<dbReference type="EMBL" id="JAQQWM010000001">
    <property type="protein sequence ID" value="KAK8084082.1"/>
    <property type="molecule type" value="Genomic_DNA"/>
</dbReference>
<evidence type="ECO:0000313" key="2">
    <source>
        <dbReference type="EMBL" id="KAK8084082.1"/>
    </source>
</evidence>
<feature type="chain" id="PRO_5046734012" evidence="1">
    <location>
        <begin position="19"/>
        <end position="124"/>
    </location>
</feature>